<dbReference type="RefSeq" id="WP_046557522.1">
    <property type="nucleotide sequence ID" value="NZ_LAHO01000008.1"/>
</dbReference>
<keyword evidence="1" id="KW-0472">Membrane</keyword>
<dbReference type="AlphaFoldDB" id="A0A0M2V4B4"/>
<keyword evidence="3" id="KW-1185">Reference proteome</keyword>
<keyword evidence="1" id="KW-0812">Transmembrane</keyword>
<evidence type="ECO:0000313" key="3">
    <source>
        <dbReference type="Proteomes" id="UP000034228"/>
    </source>
</evidence>
<dbReference type="EMBL" id="LAHO01000008">
    <property type="protein sequence ID" value="KKO45677.1"/>
    <property type="molecule type" value="Genomic_DNA"/>
</dbReference>
<evidence type="ECO:0000256" key="1">
    <source>
        <dbReference type="SAM" id="Phobius"/>
    </source>
</evidence>
<dbReference type="Proteomes" id="UP000034228">
    <property type="component" value="Unassembled WGS sequence"/>
</dbReference>
<sequence length="177" mass="19588">MKSFKSERQSILSGISIAHAIKTKMGTDYHGLFPPHFGIGLSALMSTLLSSFVLLLLFSFTWFEYSTLVMLADTALIFVLMSLLLRLIQGRASLGSIKLAQAYAIFFTVAGALWLLLVYDHFSPALLTALAWIGIVAGVIAAVLFSTQRFKQLVQYQQKVWHIRLEVVAEMKKSSAG</sequence>
<evidence type="ECO:0000313" key="2">
    <source>
        <dbReference type="EMBL" id="KKO45677.1"/>
    </source>
</evidence>
<keyword evidence="1" id="KW-1133">Transmembrane helix</keyword>
<dbReference type="OrthoDB" id="9909410at2"/>
<protein>
    <submittedName>
        <fullName evidence="2">Uncharacterized protein</fullName>
    </submittedName>
</protein>
<comment type="caution">
    <text evidence="2">The sequence shown here is derived from an EMBL/GenBank/DDBJ whole genome shotgun (WGS) entry which is preliminary data.</text>
</comment>
<accession>A0A0M2V4B4</accession>
<feature type="transmembrane region" description="Helical" evidence="1">
    <location>
        <begin position="100"/>
        <end position="119"/>
    </location>
</feature>
<feature type="transmembrane region" description="Helical" evidence="1">
    <location>
        <begin position="68"/>
        <end position="88"/>
    </location>
</feature>
<gene>
    <name evidence="2" type="ORF">WG68_09880</name>
</gene>
<name>A0A0M2V4B4_9GAMM</name>
<organism evidence="2 3">
    <name type="scientific">Arsukibacterium ikkense</name>
    <dbReference type="NCBI Taxonomy" id="336831"/>
    <lineage>
        <taxon>Bacteria</taxon>
        <taxon>Pseudomonadati</taxon>
        <taxon>Pseudomonadota</taxon>
        <taxon>Gammaproteobacteria</taxon>
        <taxon>Chromatiales</taxon>
        <taxon>Chromatiaceae</taxon>
        <taxon>Arsukibacterium</taxon>
    </lineage>
</organism>
<feature type="transmembrane region" description="Helical" evidence="1">
    <location>
        <begin position="125"/>
        <end position="145"/>
    </location>
</feature>
<reference evidence="2 3" key="1">
    <citation type="submission" date="2015-03" db="EMBL/GenBank/DDBJ databases">
        <title>Draft genome sequences of two protease-producing strains of Arsukibacterium isolated from two cold and alkaline environments.</title>
        <authorList>
            <person name="Lylloff J.E."/>
            <person name="Skov L.B."/>
            <person name="Jepsen M."/>
            <person name="Hallin P.F."/>
            <person name="Sorensen S.J."/>
            <person name="Stougaard P."/>
            <person name="Glaring M.A."/>
        </authorList>
    </citation>
    <scope>NUCLEOTIDE SEQUENCE [LARGE SCALE GENOMIC DNA]</scope>
    <source>
        <strain evidence="2 3">GCM72</strain>
    </source>
</reference>
<dbReference type="STRING" id="336831.WG68_09880"/>
<proteinExistence type="predicted"/>
<feature type="transmembrane region" description="Helical" evidence="1">
    <location>
        <begin position="39"/>
        <end position="62"/>
    </location>
</feature>